<sequence>MKEQLNSIRMQAEQELSSVGTITELENIRVKYLGKKGELTAVLRGMGSLSPEERPVIGQLANEVRAYIEAV</sequence>
<dbReference type="EMBL" id="BAVR01000003">
    <property type="protein sequence ID" value="GAE87000.1"/>
    <property type="molecule type" value="Genomic_DNA"/>
</dbReference>
<keyword evidence="3" id="KW-0030">Aminoacyl-tRNA synthetase</keyword>
<dbReference type="GO" id="GO:0006432">
    <property type="term" value="P:phenylalanyl-tRNA aminoacylation"/>
    <property type="evidence" value="ECO:0007669"/>
    <property type="project" value="InterPro"/>
</dbReference>
<dbReference type="Gene3D" id="3.30.930.10">
    <property type="entry name" value="Bira Bifunctional Protein, Domain 2"/>
    <property type="match status" value="1"/>
</dbReference>
<dbReference type="InterPro" id="IPR004188">
    <property type="entry name" value="Phe-tRNA_ligase_II_N"/>
</dbReference>
<gene>
    <name evidence="3" type="ORF">JCM21531_337</name>
</gene>
<organism evidence="3 4">
    <name type="scientific">Acetivibrio straminisolvens JCM 21531</name>
    <dbReference type="NCBI Taxonomy" id="1294263"/>
    <lineage>
        <taxon>Bacteria</taxon>
        <taxon>Bacillati</taxon>
        <taxon>Bacillota</taxon>
        <taxon>Clostridia</taxon>
        <taxon>Eubacteriales</taxon>
        <taxon>Oscillospiraceae</taxon>
        <taxon>Acetivibrio</taxon>
    </lineage>
</organism>
<dbReference type="InterPro" id="IPR010978">
    <property type="entry name" value="tRNA-bd_arm"/>
</dbReference>
<dbReference type="AlphaFoldDB" id="W4V0J6"/>
<dbReference type="InterPro" id="IPR045864">
    <property type="entry name" value="aa-tRNA-synth_II/BPL/LPL"/>
</dbReference>
<keyword evidence="1" id="KW-0963">Cytoplasm</keyword>
<reference evidence="3" key="1">
    <citation type="journal article" date="2014" name="Genome Announc.">
        <title>Draft Genome Sequence of Clostridium straminisolvens Strain JCM 21531T, Isolated from a Cellulose-Degrading Bacterial Community.</title>
        <authorList>
            <person name="Yuki M."/>
            <person name="Oshima K."/>
            <person name="Suda W."/>
            <person name="Sakamoto M."/>
            <person name="Kitamura K."/>
            <person name="Iida T."/>
            <person name="Hattori M."/>
            <person name="Ohkuma M."/>
        </authorList>
    </citation>
    <scope>NUCLEOTIDE SEQUENCE [LARGE SCALE GENOMIC DNA]</scope>
    <source>
        <strain evidence="3">JCM 21531</strain>
    </source>
</reference>
<name>W4V0J6_9FIRM</name>
<keyword evidence="4" id="KW-1185">Reference proteome</keyword>
<dbReference type="SUPFAM" id="SSF46589">
    <property type="entry name" value="tRNA-binding arm"/>
    <property type="match status" value="1"/>
</dbReference>
<proteinExistence type="predicted"/>
<keyword evidence="3" id="KW-0436">Ligase</keyword>
<evidence type="ECO:0000256" key="1">
    <source>
        <dbReference type="ARBA" id="ARBA00022490"/>
    </source>
</evidence>
<dbReference type="Proteomes" id="UP000019109">
    <property type="component" value="Unassembled WGS sequence"/>
</dbReference>
<evidence type="ECO:0000259" key="2">
    <source>
        <dbReference type="Pfam" id="PF02912"/>
    </source>
</evidence>
<dbReference type="GO" id="GO:0005524">
    <property type="term" value="F:ATP binding"/>
    <property type="evidence" value="ECO:0007669"/>
    <property type="project" value="InterPro"/>
</dbReference>
<dbReference type="GO" id="GO:0004826">
    <property type="term" value="F:phenylalanine-tRNA ligase activity"/>
    <property type="evidence" value="ECO:0007669"/>
    <property type="project" value="InterPro"/>
</dbReference>
<dbReference type="Pfam" id="PF02912">
    <property type="entry name" value="Phe_tRNA-synt_N"/>
    <property type="match status" value="1"/>
</dbReference>
<accession>W4V0J6</accession>
<evidence type="ECO:0000313" key="4">
    <source>
        <dbReference type="Proteomes" id="UP000019109"/>
    </source>
</evidence>
<comment type="caution">
    <text evidence="3">The sequence shown here is derived from an EMBL/GenBank/DDBJ whole genome shotgun (WGS) entry which is preliminary data.</text>
</comment>
<protein>
    <submittedName>
        <fullName evidence="3">Phenylalanyl-tRNA synthetase</fullName>
    </submittedName>
</protein>
<dbReference type="GO" id="GO:0016740">
    <property type="term" value="F:transferase activity"/>
    <property type="evidence" value="ECO:0007669"/>
    <property type="project" value="UniProtKB-ARBA"/>
</dbReference>
<dbReference type="GO" id="GO:0005737">
    <property type="term" value="C:cytoplasm"/>
    <property type="evidence" value="ECO:0007669"/>
    <property type="project" value="InterPro"/>
</dbReference>
<dbReference type="STRING" id="1294263.JCM21531_337"/>
<evidence type="ECO:0000313" key="3">
    <source>
        <dbReference type="EMBL" id="GAE87000.1"/>
    </source>
</evidence>
<dbReference type="GO" id="GO:0140096">
    <property type="term" value="F:catalytic activity, acting on a protein"/>
    <property type="evidence" value="ECO:0007669"/>
    <property type="project" value="UniProtKB-ARBA"/>
</dbReference>
<feature type="domain" description="Phenylalanine-tRNA ligase class II N-terminal" evidence="2">
    <location>
        <begin position="21"/>
        <end position="70"/>
    </location>
</feature>